<evidence type="ECO:0000256" key="3">
    <source>
        <dbReference type="ARBA" id="ARBA00022490"/>
    </source>
</evidence>
<dbReference type="PANTHER" id="PTHR12474:SF0">
    <property type="entry name" value="SESTRIN HOMOLOG"/>
    <property type="match status" value="1"/>
</dbReference>
<dbReference type="PANTHER" id="PTHR12474">
    <property type="entry name" value="P53 REGULATED PA26 NUCLEAR PROTEIN SESTRIN"/>
    <property type="match status" value="1"/>
</dbReference>
<dbReference type="GO" id="GO:0071233">
    <property type="term" value="P:cellular response to L-leucine"/>
    <property type="evidence" value="ECO:0007669"/>
    <property type="project" value="TreeGrafter"/>
</dbReference>
<sequence>MVQLFGFSDAQFLPEILSQSEHERRVCVNRVCMHLKSLASRRSSSPELSQAIPTIQRLAIDCPFPEIRAKFATLCEDIGVVPRKSPISYFLPSESILNIADIPDGPLLHYFQDSFLLLGRLRHVDRVISMLPGFAVSYFNSYVALMHEEGPLPIHFRNYLAIMAAARHGCSYLVQCQESEFLINGGPIEWLTDPNAVPEKIHKLRLLNAYMSHQPWRIHPDMLPSDISIPELVHAIVVMSTFQALSGLCFGFGICLENSDVPTPSNSIVEDTPTGADSPSLATILQTSLEDLLIQQQFSPPPDSDVDTVPEAATNADFSHYVGDVALHLQYEDYNVKTDKPFYICDFDFKGQAYSLLARYWHENGAQLLEQEFDLIYQITDRSVLGSVGEVDTGPIRRAIWHYIFRLFGAENDAYNYQEVNIYLSRAIKLYIKKMSCHGHTVTSQNFQGIRNKLRPNEIAHVALLTMEARRQATILFSLRALRSKYHNA</sequence>
<keyword evidence="3" id="KW-0963">Cytoplasm</keyword>
<dbReference type="InterPro" id="IPR029032">
    <property type="entry name" value="AhpD-like"/>
</dbReference>
<dbReference type="GO" id="GO:0016239">
    <property type="term" value="P:positive regulation of macroautophagy"/>
    <property type="evidence" value="ECO:0007669"/>
    <property type="project" value="TreeGrafter"/>
</dbReference>
<evidence type="ECO:0000256" key="1">
    <source>
        <dbReference type="ARBA" id="ARBA00004496"/>
    </source>
</evidence>
<organism evidence="4">
    <name type="scientific">Spongospora subterranea</name>
    <dbReference type="NCBI Taxonomy" id="70186"/>
    <lineage>
        <taxon>Eukaryota</taxon>
        <taxon>Sar</taxon>
        <taxon>Rhizaria</taxon>
        <taxon>Endomyxa</taxon>
        <taxon>Phytomyxea</taxon>
        <taxon>Plasmodiophorida</taxon>
        <taxon>Plasmodiophoridae</taxon>
        <taxon>Spongospora</taxon>
    </lineage>
</organism>
<dbReference type="Pfam" id="PF04636">
    <property type="entry name" value="PA26"/>
    <property type="match status" value="2"/>
</dbReference>
<name>A0A0H5RIX0_9EUKA</name>
<dbReference type="GO" id="GO:0005737">
    <property type="term" value="C:cytoplasm"/>
    <property type="evidence" value="ECO:0007669"/>
    <property type="project" value="UniProtKB-SubCell"/>
</dbReference>
<dbReference type="EMBL" id="HACM01008202">
    <property type="protein sequence ID" value="CRZ08644.1"/>
    <property type="molecule type" value="Transcribed_RNA"/>
</dbReference>
<dbReference type="GO" id="GO:0070728">
    <property type="term" value="F:L-leucine binding"/>
    <property type="evidence" value="ECO:0007669"/>
    <property type="project" value="TreeGrafter"/>
</dbReference>
<reference evidence="4" key="1">
    <citation type="submission" date="2015-04" db="EMBL/GenBank/DDBJ databases">
        <title>The genome sequence of the plant pathogenic Rhizarian Plasmodiophora brassicae reveals insights in its biotrophic life cycle and the origin of chitin synthesis.</title>
        <authorList>
            <person name="Schwelm A."/>
            <person name="Fogelqvist J."/>
            <person name="Knaust A."/>
            <person name="Julke S."/>
            <person name="Lilja T."/>
            <person name="Dhandapani V."/>
            <person name="Bonilla-Rosso G."/>
            <person name="Karlsson M."/>
            <person name="Shevchenko A."/>
            <person name="Choi S.R."/>
            <person name="Kim H.G."/>
            <person name="Park J.Y."/>
            <person name="Lim Y.P."/>
            <person name="Ludwig-Muller J."/>
            <person name="Dixelius C."/>
        </authorList>
    </citation>
    <scope>NUCLEOTIDE SEQUENCE</scope>
    <source>
        <tissue evidence="4">Potato root galls</tissue>
    </source>
</reference>
<evidence type="ECO:0000256" key="2">
    <source>
        <dbReference type="ARBA" id="ARBA00008350"/>
    </source>
</evidence>
<dbReference type="GO" id="GO:1990253">
    <property type="term" value="P:cellular response to leucine starvation"/>
    <property type="evidence" value="ECO:0007669"/>
    <property type="project" value="TreeGrafter"/>
</dbReference>
<dbReference type="SUPFAM" id="SSF69118">
    <property type="entry name" value="AhpD-like"/>
    <property type="match status" value="1"/>
</dbReference>
<evidence type="ECO:0000313" key="4">
    <source>
        <dbReference type="EMBL" id="CRZ08644.1"/>
    </source>
</evidence>
<evidence type="ECO:0008006" key="5">
    <source>
        <dbReference type="Google" id="ProtNLM"/>
    </source>
</evidence>
<accession>A0A0H5RIX0</accession>
<dbReference type="GO" id="GO:1901031">
    <property type="term" value="P:regulation of response to reactive oxygen species"/>
    <property type="evidence" value="ECO:0007669"/>
    <property type="project" value="InterPro"/>
</dbReference>
<dbReference type="GO" id="GO:0005634">
    <property type="term" value="C:nucleus"/>
    <property type="evidence" value="ECO:0007669"/>
    <property type="project" value="InterPro"/>
</dbReference>
<dbReference type="GO" id="GO:0016684">
    <property type="term" value="F:oxidoreductase activity, acting on peroxide as acceptor"/>
    <property type="evidence" value="ECO:0007669"/>
    <property type="project" value="TreeGrafter"/>
</dbReference>
<dbReference type="InterPro" id="IPR006730">
    <property type="entry name" value="Sestrin"/>
</dbReference>
<proteinExistence type="inferred from homology"/>
<comment type="similarity">
    <text evidence="2">Belongs to the sestrin family.</text>
</comment>
<dbReference type="AlphaFoldDB" id="A0A0H5RIX0"/>
<comment type="subcellular location">
    <subcellularLocation>
        <location evidence="1">Cytoplasm</location>
    </subcellularLocation>
</comment>
<dbReference type="GO" id="GO:1904262">
    <property type="term" value="P:negative regulation of TORC1 signaling"/>
    <property type="evidence" value="ECO:0007669"/>
    <property type="project" value="TreeGrafter"/>
</dbReference>
<protein>
    <recommendedName>
        <fullName evidence="5">Sestrin</fullName>
    </recommendedName>
</protein>